<feature type="transmembrane region" description="Helical" evidence="22">
    <location>
        <begin position="414"/>
        <end position="435"/>
    </location>
</feature>
<keyword evidence="5 22" id="KW-0812">Transmembrane</keyword>
<reference evidence="23" key="3">
    <citation type="submission" date="2025-09" db="UniProtKB">
        <authorList>
            <consortium name="Ensembl"/>
        </authorList>
    </citation>
    <scope>IDENTIFICATION</scope>
</reference>
<dbReference type="PANTHER" id="PTHR11819">
    <property type="entry name" value="SOLUTE CARRIER FAMILY 5"/>
    <property type="match status" value="1"/>
</dbReference>
<evidence type="ECO:0000256" key="19">
    <source>
        <dbReference type="ARBA" id="ARBA00043206"/>
    </source>
</evidence>
<evidence type="ECO:0000313" key="23">
    <source>
        <dbReference type="Ensembl" id="ENSDCDP00010020770.1"/>
    </source>
</evidence>
<comment type="catalytic activity">
    <reaction evidence="13">
        <text>myo-inositol(out) + 2 Na(+)(out) = myo-inositol(in) + 2 Na(+)(in)</text>
        <dbReference type="Rhea" id="RHEA:72987"/>
        <dbReference type="ChEBI" id="CHEBI:17268"/>
        <dbReference type="ChEBI" id="CHEBI:29101"/>
    </reaction>
</comment>
<evidence type="ECO:0000256" key="20">
    <source>
        <dbReference type="ARBA" id="ARBA00045715"/>
    </source>
</evidence>
<feature type="transmembrane region" description="Helical" evidence="22">
    <location>
        <begin position="174"/>
        <end position="201"/>
    </location>
</feature>
<feature type="transmembrane region" description="Helical" evidence="22">
    <location>
        <begin position="520"/>
        <end position="542"/>
    </location>
</feature>
<keyword evidence="12" id="KW-0739">Sodium transport</keyword>
<comment type="catalytic activity">
    <reaction evidence="16">
        <text>D-xylose(out) + 2 Na(+)(out) = D-xylose(in) + 2 Na(+)(in)</text>
        <dbReference type="Rhea" id="RHEA:73367"/>
        <dbReference type="ChEBI" id="CHEBI:29101"/>
        <dbReference type="ChEBI" id="CHEBI:53455"/>
    </reaction>
</comment>
<comment type="catalytic activity">
    <reaction evidence="14">
        <text>D-glucose(out) + 2 Na(+)(out) = D-glucose(in) + 2 Na(+)(in)</text>
        <dbReference type="Rhea" id="RHEA:70495"/>
        <dbReference type="ChEBI" id="CHEBI:4167"/>
        <dbReference type="ChEBI" id="CHEBI:29101"/>
    </reaction>
</comment>
<feature type="transmembrane region" description="Helical" evidence="22">
    <location>
        <begin position="478"/>
        <end position="500"/>
    </location>
</feature>
<reference evidence="23" key="2">
    <citation type="submission" date="2025-08" db="UniProtKB">
        <authorList>
            <consortium name="Ensembl"/>
        </authorList>
    </citation>
    <scope>IDENTIFICATION</scope>
</reference>
<comment type="function">
    <text evidence="20">Involved in the sodium-dependent cotransport of myo-inositol (MI) with a Na(+):MI stoichiometry of 2:1. Exclusively responsible for apical MI transport and absorption in intestine. Can also transport D-chiro-inositol (DCI) but not L-fucose. Exhibits stereospecific cotransport of both D-glucose and D-xylose. May induce apoptosis through the TNF-alpha, PDCD1 pathway. May play a role in the regulation of MI concentration in serum, involving reabsorption in at least the proximal tubule of the kidney.</text>
</comment>
<dbReference type="PROSITE" id="PS50283">
    <property type="entry name" value="NA_SOLUT_SYMP_3"/>
    <property type="match status" value="1"/>
</dbReference>
<keyword evidence="24" id="KW-1185">Reference proteome</keyword>
<dbReference type="InterPro" id="IPR001734">
    <property type="entry name" value="Na/solute_symporter"/>
</dbReference>
<feature type="transmembrane region" description="Helical" evidence="22">
    <location>
        <begin position="23"/>
        <end position="44"/>
    </location>
</feature>
<feature type="transmembrane region" description="Helical" evidence="22">
    <location>
        <begin position="447"/>
        <end position="471"/>
    </location>
</feature>
<dbReference type="GeneTree" id="ENSGT00940000157690"/>
<dbReference type="AlphaFoldDB" id="A0AAY4BIL9"/>
<dbReference type="GO" id="GO:0016324">
    <property type="term" value="C:apical plasma membrane"/>
    <property type="evidence" value="ECO:0007669"/>
    <property type="project" value="UniProtKB-SubCell"/>
</dbReference>
<organism evidence="23 24">
    <name type="scientific">Denticeps clupeoides</name>
    <name type="common">denticle herring</name>
    <dbReference type="NCBI Taxonomy" id="299321"/>
    <lineage>
        <taxon>Eukaryota</taxon>
        <taxon>Metazoa</taxon>
        <taxon>Chordata</taxon>
        <taxon>Craniata</taxon>
        <taxon>Vertebrata</taxon>
        <taxon>Euteleostomi</taxon>
        <taxon>Actinopterygii</taxon>
        <taxon>Neopterygii</taxon>
        <taxon>Teleostei</taxon>
        <taxon>Clupei</taxon>
        <taxon>Clupeiformes</taxon>
        <taxon>Denticipitoidei</taxon>
        <taxon>Denticipitidae</taxon>
        <taxon>Denticeps</taxon>
    </lineage>
</organism>
<gene>
    <name evidence="23" type="primary">SLC5A11</name>
</gene>
<dbReference type="NCBIfam" id="TIGR00813">
    <property type="entry name" value="sss"/>
    <property type="match status" value="1"/>
</dbReference>
<feature type="transmembrane region" description="Helical" evidence="22">
    <location>
        <begin position="638"/>
        <end position="657"/>
    </location>
</feature>
<keyword evidence="9" id="KW-0915">Sodium</keyword>
<keyword evidence="11 22" id="KW-0472">Membrane</keyword>
<comment type="similarity">
    <text evidence="2 21">Belongs to the sodium:solute symporter (SSF) (TC 2.A.21) family.</text>
</comment>
<feature type="transmembrane region" description="Helical" evidence="22">
    <location>
        <begin position="142"/>
        <end position="168"/>
    </location>
</feature>
<dbReference type="InterPro" id="IPR038377">
    <property type="entry name" value="Na/Glc_symporter_sf"/>
</dbReference>
<feature type="transmembrane region" description="Helical" evidence="22">
    <location>
        <begin position="65"/>
        <end position="84"/>
    </location>
</feature>
<keyword evidence="3" id="KW-0813">Transport</keyword>
<evidence type="ECO:0000256" key="18">
    <source>
        <dbReference type="ARBA" id="ARBA00042834"/>
    </source>
</evidence>
<feature type="transmembrane region" description="Helical" evidence="22">
    <location>
        <begin position="104"/>
        <end position="121"/>
    </location>
</feature>
<feature type="transmembrane region" description="Helical" evidence="22">
    <location>
        <begin position="208"/>
        <end position="231"/>
    </location>
</feature>
<dbReference type="PANTHER" id="PTHR11819:SF171">
    <property type="entry name" value="SODIUM_MYO-INOSITOL COTRANSPORTER 2"/>
    <property type="match status" value="1"/>
</dbReference>
<feature type="transmembrane region" description="Helical" evidence="22">
    <location>
        <begin position="268"/>
        <end position="286"/>
    </location>
</feature>
<evidence type="ECO:0000256" key="4">
    <source>
        <dbReference type="ARBA" id="ARBA00022475"/>
    </source>
</evidence>
<keyword evidence="6" id="KW-0053">Apoptosis</keyword>
<dbReference type="Pfam" id="PF00474">
    <property type="entry name" value="SSF"/>
    <property type="match status" value="1"/>
</dbReference>
<dbReference type="GO" id="GO:0005412">
    <property type="term" value="F:D-glucose:sodium symporter activity"/>
    <property type="evidence" value="ECO:0007669"/>
    <property type="project" value="TreeGrafter"/>
</dbReference>
<keyword evidence="8 22" id="KW-1133">Transmembrane helix</keyword>
<keyword evidence="7" id="KW-0769">Symport</keyword>
<dbReference type="Proteomes" id="UP000694580">
    <property type="component" value="Chromosome 7"/>
</dbReference>
<reference evidence="23 24" key="1">
    <citation type="submission" date="2020-06" db="EMBL/GenBank/DDBJ databases">
        <authorList>
            <consortium name="Wellcome Sanger Institute Data Sharing"/>
        </authorList>
    </citation>
    <scope>NUCLEOTIDE SEQUENCE [LARGE SCALE GENOMIC DNA]</scope>
</reference>
<evidence type="ECO:0000256" key="5">
    <source>
        <dbReference type="ARBA" id="ARBA00022692"/>
    </source>
</evidence>
<evidence type="ECO:0000256" key="15">
    <source>
        <dbReference type="ARBA" id="ARBA00036849"/>
    </source>
</evidence>
<evidence type="ECO:0000256" key="10">
    <source>
        <dbReference type="ARBA" id="ARBA00023065"/>
    </source>
</evidence>
<dbReference type="GO" id="GO:0006915">
    <property type="term" value="P:apoptotic process"/>
    <property type="evidence" value="ECO:0007669"/>
    <property type="project" value="UniProtKB-KW"/>
</dbReference>
<evidence type="ECO:0000313" key="24">
    <source>
        <dbReference type="Proteomes" id="UP000694580"/>
    </source>
</evidence>
<sequence length="658" mass="72679">MAVMTDFNSPSPTNEDKTLQNTLATADIVVLVAYFLVVMAVGLWSMWRTKRNTVDGYFLAGKNMTWWPVGASLFASNVGSGHFIGLAGSGAASGIGATAYEWNGMLMVLVLGWFFLPIYIASGVTTMPEYLQRRFGGRRIQLFLAVLYLFIYIFTKISVDMYAGAVFIQQALRWNIYLAVVVLIAITAFYTIAGGLAAVIYTDAVQTLIMLMGALTLMAFSFVEVGGWQALLDGYSSAVPSVRDPNTTCGIPREDAFHLFRDPVTSDLPWPGVLLGMSLPSLWYWCSDQVIVQRSLASKNLLHAKGGSLMAAYLKVLPFFMMVLPGMISRILYPDEVACGDPDVCKEVCGNPVGCSDIAYAKLVMELLPSGLRGLMMAVMLAALMSSLTSIFNSSSTIFTMDLWRHLRPQVSEWELMIVGRVFVLVLVVVSVLWIPLVQASQGGQLFIYIQSISIYLQPPVSVVFMAGCFWKRTNEKGAFWGLVLGLLVGCVRMVLDFVYPVPLCYEPDSRPDIIKYVHYLYFSIILSTFTLVVVVGVSLATEEPTPEQLSRLTWFSRFDQVPKMAKAADTEVPAALEIQGKQLCVEIVSTNAFNPSFNSSKLKTFFLWLCGMNKQKEAPLPQANVSSLEEDPCMKRVVDANLIVCISVAVFLISYWA</sequence>
<proteinExistence type="inferred from homology"/>
<evidence type="ECO:0000256" key="8">
    <source>
        <dbReference type="ARBA" id="ARBA00022989"/>
    </source>
</evidence>
<evidence type="ECO:0000256" key="7">
    <source>
        <dbReference type="ARBA" id="ARBA00022847"/>
    </source>
</evidence>
<keyword evidence="4" id="KW-1003">Cell membrane</keyword>
<evidence type="ECO:0000256" key="11">
    <source>
        <dbReference type="ARBA" id="ARBA00023136"/>
    </source>
</evidence>
<dbReference type="Gene3D" id="1.20.1730.10">
    <property type="entry name" value="Sodium/glucose cotransporter"/>
    <property type="match status" value="1"/>
</dbReference>
<evidence type="ECO:0000256" key="6">
    <source>
        <dbReference type="ARBA" id="ARBA00022703"/>
    </source>
</evidence>
<evidence type="ECO:0000256" key="12">
    <source>
        <dbReference type="ARBA" id="ARBA00023201"/>
    </source>
</evidence>
<evidence type="ECO:0000256" key="1">
    <source>
        <dbReference type="ARBA" id="ARBA00004424"/>
    </source>
</evidence>
<evidence type="ECO:0000256" key="22">
    <source>
        <dbReference type="SAM" id="Phobius"/>
    </source>
</evidence>
<evidence type="ECO:0000256" key="16">
    <source>
        <dbReference type="ARBA" id="ARBA00036976"/>
    </source>
</evidence>
<protein>
    <recommendedName>
        <fullName evidence="17">Sodium/myo-inositol cotransporter 2</fullName>
    </recommendedName>
    <alternativeName>
        <fullName evidence="19">Sodium/myo-inositol transporter 2</fullName>
    </alternativeName>
    <alternativeName>
        <fullName evidence="18">Solute carrier family 5 member 11</fullName>
    </alternativeName>
</protein>
<evidence type="ECO:0000256" key="21">
    <source>
        <dbReference type="RuleBase" id="RU362091"/>
    </source>
</evidence>
<feature type="transmembrane region" description="Helical" evidence="22">
    <location>
        <begin position="307"/>
        <end position="328"/>
    </location>
</feature>
<comment type="subcellular location">
    <subcellularLocation>
        <location evidence="1">Apical cell membrane</location>
        <topology evidence="1">Multi-pass membrane protein</topology>
    </subcellularLocation>
</comment>
<evidence type="ECO:0000256" key="13">
    <source>
        <dbReference type="ARBA" id="ARBA00036654"/>
    </source>
</evidence>
<evidence type="ECO:0000256" key="2">
    <source>
        <dbReference type="ARBA" id="ARBA00006434"/>
    </source>
</evidence>
<evidence type="ECO:0000256" key="14">
    <source>
        <dbReference type="ARBA" id="ARBA00036672"/>
    </source>
</evidence>
<dbReference type="GO" id="GO:0005365">
    <property type="term" value="F:myo-inositol transmembrane transporter activity"/>
    <property type="evidence" value="ECO:0007669"/>
    <property type="project" value="UniProtKB-ARBA"/>
</dbReference>
<evidence type="ECO:0000256" key="3">
    <source>
        <dbReference type="ARBA" id="ARBA00022448"/>
    </source>
</evidence>
<evidence type="ECO:0000256" key="17">
    <source>
        <dbReference type="ARBA" id="ARBA00039861"/>
    </source>
</evidence>
<dbReference type="Ensembl" id="ENSDCDT00010022385.1">
    <property type="protein sequence ID" value="ENSDCDP00010020770.1"/>
    <property type="gene ID" value="ENSDCDG00010009389.1"/>
</dbReference>
<feature type="transmembrane region" description="Helical" evidence="22">
    <location>
        <begin position="374"/>
        <end position="393"/>
    </location>
</feature>
<accession>A0AAY4BIL9</accession>
<keyword evidence="10" id="KW-0406">Ion transport</keyword>
<name>A0AAY4BIL9_9TELE</name>
<comment type="catalytic activity">
    <reaction evidence="15">
        <text>1D-chiro-inositol(out) + 2 Na(+)(out) = 1D-chiro-inositol(in) + 2 Na(+)(in)</text>
        <dbReference type="Rhea" id="RHEA:73315"/>
        <dbReference type="ChEBI" id="CHEBI:27372"/>
        <dbReference type="ChEBI" id="CHEBI:29101"/>
    </reaction>
</comment>
<evidence type="ECO:0000256" key="9">
    <source>
        <dbReference type="ARBA" id="ARBA00023053"/>
    </source>
</evidence>